<name>A0ABS7A6X1_9PROT</name>
<keyword evidence="3" id="KW-0472">Membrane</keyword>
<dbReference type="SUPFAM" id="SSF56601">
    <property type="entry name" value="beta-lactamase/transpeptidase-like"/>
    <property type="match status" value="1"/>
</dbReference>
<proteinExistence type="predicted"/>
<dbReference type="InterPro" id="IPR001460">
    <property type="entry name" value="PCN-bd_Tpept"/>
</dbReference>
<dbReference type="InterPro" id="IPR005311">
    <property type="entry name" value="PBP_dimer"/>
</dbReference>
<feature type="compositionally biased region" description="Low complexity" evidence="4">
    <location>
        <begin position="564"/>
        <end position="584"/>
    </location>
</feature>
<dbReference type="PANTHER" id="PTHR30627">
    <property type="entry name" value="PEPTIDOGLYCAN D,D-TRANSPEPTIDASE"/>
    <property type="match status" value="1"/>
</dbReference>
<evidence type="ECO:0000256" key="1">
    <source>
        <dbReference type="ARBA" id="ARBA00004370"/>
    </source>
</evidence>
<protein>
    <submittedName>
        <fullName evidence="7">Penicillin-binding protein 2</fullName>
    </submittedName>
</protein>
<dbReference type="Pfam" id="PF00905">
    <property type="entry name" value="Transpeptidase"/>
    <property type="match status" value="1"/>
</dbReference>
<sequence>MRRAILERTRGRLVIAALGFSALFGAVALKLAFATVLNPADARRAAALSRPPAPPAEAPVARATITDRNGEIMAVSLPLTALYANPQQIENAAEAADRLRTVLPNLDRERLIQRMSGERQFAYIARALTPREMAQVNALGIPGLHFEEAERRYFPQGRTGAHIIGGVDVDGHGIAGVERHFDGRLRDDPSTPLRLSLDIRVQLALRDAVQRAITEYNGIGGAGVVMDANTAEVLSMVSLPDYDANDVGAATTDQRFNRVTVGVYEPGSTFKLLTASMALENGLQPWQGYDASRPIVVGRHAIHDYRGKGRWLALPEILAYSSNLGAAHMAAAVGVNRHREFLRSMGLTSRLRIEIPETALPLVPPQRSWRELNTMTIGFGHGISVTPLHVATAVTAIVNGGTLRQPTILAQPPGAQRDGTRVISERTSELMRRLMRLVVTDGSGRGADVPGYFVGGKTGTAQKTGPRGGYLENKRIAAFVGAFPIYAPRYVVYVMVDEPKPNARSHGFATAGWVAAPAAGMVISRIAPILGMLPEQATPEITRSTAMPMNGRGIPGYVPLQTTPAASQDRPAARPARPASTTTVPRPPQREARLETR</sequence>
<comment type="subcellular location">
    <subcellularLocation>
        <location evidence="1">Membrane</location>
    </subcellularLocation>
</comment>
<dbReference type="InterPro" id="IPR036138">
    <property type="entry name" value="PBP_dimer_sf"/>
</dbReference>
<evidence type="ECO:0000256" key="2">
    <source>
        <dbReference type="ARBA" id="ARBA00022645"/>
    </source>
</evidence>
<gene>
    <name evidence="7" type="ORF">KPL78_08810</name>
</gene>
<dbReference type="Gene3D" id="3.40.710.10">
    <property type="entry name" value="DD-peptidase/beta-lactamase superfamily"/>
    <property type="match status" value="1"/>
</dbReference>
<evidence type="ECO:0000259" key="6">
    <source>
        <dbReference type="Pfam" id="PF03717"/>
    </source>
</evidence>
<dbReference type="EMBL" id="JAHYBZ010000003">
    <property type="protein sequence ID" value="MBW6397943.1"/>
    <property type="molecule type" value="Genomic_DNA"/>
</dbReference>
<keyword evidence="2" id="KW-0121">Carboxypeptidase</keyword>
<dbReference type="PANTHER" id="PTHR30627:SF1">
    <property type="entry name" value="PEPTIDOGLYCAN D,D-TRANSPEPTIDASE FTSI"/>
    <property type="match status" value="1"/>
</dbReference>
<keyword evidence="2" id="KW-0378">Hydrolase</keyword>
<evidence type="ECO:0000256" key="3">
    <source>
        <dbReference type="ARBA" id="ARBA00023136"/>
    </source>
</evidence>
<feature type="region of interest" description="Disordered" evidence="4">
    <location>
        <begin position="545"/>
        <end position="597"/>
    </location>
</feature>
<feature type="domain" description="Penicillin-binding protein transpeptidase" evidence="5">
    <location>
        <begin position="221"/>
        <end position="506"/>
    </location>
</feature>
<feature type="compositionally biased region" description="Basic and acidic residues" evidence="4">
    <location>
        <begin position="588"/>
        <end position="597"/>
    </location>
</feature>
<evidence type="ECO:0000313" key="7">
    <source>
        <dbReference type="EMBL" id="MBW6397943.1"/>
    </source>
</evidence>
<dbReference type="Pfam" id="PF03717">
    <property type="entry name" value="PBP_dimer"/>
    <property type="match status" value="1"/>
</dbReference>
<dbReference type="Gene3D" id="3.90.1310.10">
    <property type="entry name" value="Penicillin-binding protein 2a (Domain 2)"/>
    <property type="match status" value="1"/>
</dbReference>
<evidence type="ECO:0000259" key="5">
    <source>
        <dbReference type="Pfam" id="PF00905"/>
    </source>
</evidence>
<accession>A0ABS7A6X1</accession>
<feature type="domain" description="Penicillin-binding protein dimerisation" evidence="6">
    <location>
        <begin position="59"/>
        <end position="168"/>
    </location>
</feature>
<organism evidence="7 8">
    <name type="scientific">Roseomonas alba</name>
    <dbReference type="NCBI Taxonomy" id="2846776"/>
    <lineage>
        <taxon>Bacteria</taxon>
        <taxon>Pseudomonadati</taxon>
        <taxon>Pseudomonadota</taxon>
        <taxon>Alphaproteobacteria</taxon>
        <taxon>Acetobacterales</taxon>
        <taxon>Roseomonadaceae</taxon>
        <taxon>Roseomonas</taxon>
    </lineage>
</organism>
<evidence type="ECO:0000313" key="8">
    <source>
        <dbReference type="Proteomes" id="UP001196565"/>
    </source>
</evidence>
<keyword evidence="2" id="KW-0645">Protease</keyword>
<dbReference type="Proteomes" id="UP001196565">
    <property type="component" value="Unassembled WGS sequence"/>
</dbReference>
<comment type="caution">
    <text evidence="7">The sequence shown here is derived from an EMBL/GenBank/DDBJ whole genome shotgun (WGS) entry which is preliminary data.</text>
</comment>
<reference evidence="7 8" key="1">
    <citation type="submission" date="2021-07" db="EMBL/GenBank/DDBJ databases">
        <authorList>
            <person name="So Y."/>
        </authorList>
    </citation>
    <scope>NUCLEOTIDE SEQUENCE [LARGE SCALE GENOMIC DNA]</scope>
    <source>
        <strain evidence="7 8">HJA6</strain>
    </source>
</reference>
<dbReference type="InterPro" id="IPR012338">
    <property type="entry name" value="Beta-lactam/transpept-like"/>
</dbReference>
<evidence type="ECO:0000256" key="4">
    <source>
        <dbReference type="SAM" id="MobiDB-lite"/>
    </source>
</evidence>
<dbReference type="SUPFAM" id="SSF56519">
    <property type="entry name" value="Penicillin binding protein dimerisation domain"/>
    <property type="match status" value="1"/>
</dbReference>
<dbReference type="InterPro" id="IPR050515">
    <property type="entry name" value="Beta-lactam/transpept"/>
</dbReference>
<keyword evidence="8" id="KW-1185">Reference proteome</keyword>